<evidence type="ECO:0000313" key="2">
    <source>
        <dbReference type="Proteomes" id="UP000235826"/>
    </source>
</evidence>
<dbReference type="OrthoDB" id="798241at2"/>
<accession>A0A2K9PJX9</accession>
<proteinExistence type="predicted"/>
<reference evidence="1 2" key="1">
    <citation type="submission" date="2018-01" db="EMBL/GenBank/DDBJ databases">
        <title>Complete genome sequence of Flavivirga eckloniae ECD14 isolated from seaweed Ecklonia cava.</title>
        <authorList>
            <person name="Lee J.H."/>
            <person name="Baik K.S."/>
            <person name="Seong C.N."/>
        </authorList>
    </citation>
    <scope>NUCLEOTIDE SEQUENCE [LARGE SCALE GENOMIC DNA]</scope>
    <source>
        <strain evidence="1 2">ECD14</strain>
    </source>
</reference>
<keyword evidence="2" id="KW-1185">Reference proteome</keyword>
<organism evidence="1 2">
    <name type="scientific">Flavivirga eckloniae</name>
    <dbReference type="NCBI Taxonomy" id="1803846"/>
    <lineage>
        <taxon>Bacteria</taxon>
        <taxon>Pseudomonadati</taxon>
        <taxon>Bacteroidota</taxon>
        <taxon>Flavobacteriia</taxon>
        <taxon>Flavobacteriales</taxon>
        <taxon>Flavobacteriaceae</taxon>
        <taxon>Flavivirga</taxon>
    </lineage>
</organism>
<evidence type="ECO:0000313" key="1">
    <source>
        <dbReference type="EMBL" id="AUP77346.1"/>
    </source>
</evidence>
<dbReference type="Proteomes" id="UP000235826">
    <property type="component" value="Chromosome"/>
</dbReference>
<name>A0A2K9PJX9_9FLAO</name>
<evidence type="ECO:0008006" key="3">
    <source>
        <dbReference type="Google" id="ProtNLM"/>
    </source>
</evidence>
<dbReference type="EMBL" id="CP025791">
    <property type="protein sequence ID" value="AUP77346.1"/>
    <property type="molecule type" value="Genomic_DNA"/>
</dbReference>
<sequence>MENGYSSEITNNNPFAFLNNDEVQKYFANLNIDLLKGTHIDESHYYHFYLLENYFNELKDYYFTLYKLKLDKKTFENKTYYFLNFFLESKGVLSATTRHKELSPIQTITAITLLNMYYERQFEKYKIVSFSEIREKIEQSEFGHLYRKAFFKNPNRKVFSSKEWATVRTNIKNVITDFEQLGWVEKVTILNENDFNFVLKHTIHRFQLLYEYEITNLEVFLKSLKLEDDE</sequence>
<dbReference type="RefSeq" id="WP_102754006.1">
    <property type="nucleotide sequence ID" value="NZ_CP025791.1"/>
</dbReference>
<protein>
    <recommendedName>
        <fullName evidence="3">DUF4194 domain-containing protein</fullName>
    </recommendedName>
</protein>
<dbReference type="Pfam" id="PF21980">
    <property type="entry name" value="MksE"/>
    <property type="match status" value="1"/>
</dbReference>
<gene>
    <name evidence="1" type="ORF">C1H87_00870</name>
</gene>
<dbReference type="InterPro" id="IPR053841">
    <property type="entry name" value="MksE"/>
</dbReference>
<dbReference type="AlphaFoldDB" id="A0A2K9PJX9"/>
<dbReference type="KEGG" id="fek:C1H87_00870"/>